<evidence type="ECO:0000313" key="1">
    <source>
        <dbReference type="EMBL" id="PYE76244.1"/>
    </source>
</evidence>
<protein>
    <submittedName>
        <fullName evidence="1">Malonate decarboxylase gamma subunit MdcE</fullName>
    </submittedName>
</protein>
<accession>A0A318SJU6</accession>
<dbReference type="EMBL" id="QJTC01000014">
    <property type="protein sequence ID" value="PYE76244.1"/>
    <property type="molecule type" value="Genomic_DNA"/>
</dbReference>
<dbReference type="AlphaFoldDB" id="A0A318SJU6"/>
<organism evidence="1 2">
    <name type="scientific">Xylophilus ampelinus</name>
    <dbReference type="NCBI Taxonomy" id="54067"/>
    <lineage>
        <taxon>Bacteria</taxon>
        <taxon>Pseudomonadati</taxon>
        <taxon>Pseudomonadota</taxon>
        <taxon>Betaproteobacteria</taxon>
        <taxon>Burkholderiales</taxon>
        <taxon>Xylophilus</taxon>
    </lineage>
</organism>
<keyword evidence="2" id="KW-1185">Reference proteome</keyword>
<proteinExistence type="predicted"/>
<name>A0A318SJU6_9BURK</name>
<reference evidence="1 2" key="1">
    <citation type="submission" date="2018-06" db="EMBL/GenBank/DDBJ databases">
        <title>Genomic Encyclopedia of Type Strains, Phase III (KMG-III): the genomes of soil and plant-associated and newly described type strains.</title>
        <authorList>
            <person name="Whitman W."/>
        </authorList>
    </citation>
    <scope>NUCLEOTIDE SEQUENCE [LARGE SCALE GENOMIC DNA]</scope>
    <source>
        <strain evidence="1 2">CECT 7646</strain>
    </source>
</reference>
<gene>
    <name evidence="1" type="ORF">DFQ15_11429</name>
</gene>
<dbReference type="Proteomes" id="UP000247540">
    <property type="component" value="Unassembled WGS sequence"/>
</dbReference>
<evidence type="ECO:0000313" key="2">
    <source>
        <dbReference type="Proteomes" id="UP000247540"/>
    </source>
</evidence>
<comment type="caution">
    <text evidence="1">The sequence shown here is derived from an EMBL/GenBank/DDBJ whole genome shotgun (WGS) entry which is preliminary data.</text>
</comment>
<sequence length="77" mass="7860">MDWNTLATTLFGPSHGIVADSDFLHGTATFDGAPLAVVGTTGHANVGVALAQARVVLDTVAVHPGRPILLVVDTQGQ</sequence>